<gene>
    <name evidence="6" type="ORF">M9Y10_044142</name>
</gene>
<accession>A0ABR2K1M2</accession>
<dbReference type="EMBL" id="JAPFFF010000008">
    <property type="protein sequence ID" value="KAK8885014.1"/>
    <property type="molecule type" value="Genomic_DNA"/>
</dbReference>
<dbReference type="Gene3D" id="1.10.510.10">
    <property type="entry name" value="Transferase(Phosphotransferase) domain 1"/>
    <property type="match status" value="1"/>
</dbReference>
<organism evidence="6 7">
    <name type="scientific">Tritrichomonas musculus</name>
    <dbReference type="NCBI Taxonomy" id="1915356"/>
    <lineage>
        <taxon>Eukaryota</taxon>
        <taxon>Metamonada</taxon>
        <taxon>Parabasalia</taxon>
        <taxon>Tritrichomonadida</taxon>
        <taxon>Tritrichomonadidae</taxon>
        <taxon>Tritrichomonas</taxon>
    </lineage>
</organism>
<keyword evidence="2" id="KW-0547">Nucleotide-binding</keyword>
<keyword evidence="4" id="KW-0067">ATP-binding</keyword>
<name>A0ABR2K1M2_9EUKA</name>
<evidence type="ECO:0000256" key="3">
    <source>
        <dbReference type="ARBA" id="ARBA00022777"/>
    </source>
</evidence>
<dbReference type="InterPro" id="IPR000719">
    <property type="entry name" value="Prot_kinase_dom"/>
</dbReference>
<keyword evidence="3" id="KW-0418">Kinase</keyword>
<dbReference type="PROSITE" id="PS50011">
    <property type="entry name" value="PROTEIN_KINASE_DOM"/>
    <property type="match status" value="1"/>
</dbReference>
<dbReference type="InterPro" id="IPR008271">
    <property type="entry name" value="Ser/Thr_kinase_AS"/>
</dbReference>
<dbReference type="PROSITE" id="PS00108">
    <property type="entry name" value="PROTEIN_KINASE_ST"/>
    <property type="match status" value="1"/>
</dbReference>
<evidence type="ECO:0000313" key="6">
    <source>
        <dbReference type="EMBL" id="KAK8885014.1"/>
    </source>
</evidence>
<proteinExistence type="predicted"/>
<dbReference type="SUPFAM" id="SSF56112">
    <property type="entry name" value="Protein kinase-like (PK-like)"/>
    <property type="match status" value="1"/>
</dbReference>
<dbReference type="SMART" id="SM00220">
    <property type="entry name" value="S_TKc"/>
    <property type="match status" value="1"/>
</dbReference>
<dbReference type="PANTHER" id="PTHR24348">
    <property type="entry name" value="SERINE/THREONINE-PROTEIN KINASE UNC-51-RELATED"/>
    <property type="match status" value="1"/>
</dbReference>
<evidence type="ECO:0000256" key="1">
    <source>
        <dbReference type="ARBA" id="ARBA00022679"/>
    </source>
</evidence>
<dbReference type="Proteomes" id="UP001470230">
    <property type="component" value="Unassembled WGS sequence"/>
</dbReference>
<evidence type="ECO:0000259" key="5">
    <source>
        <dbReference type="PROSITE" id="PS50011"/>
    </source>
</evidence>
<keyword evidence="7" id="KW-1185">Reference proteome</keyword>
<reference evidence="6 7" key="1">
    <citation type="submission" date="2024-04" db="EMBL/GenBank/DDBJ databases">
        <title>Tritrichomonas musculus Genome.</title>
        <authorList>
            <person name="Alves-Ferreira E."/>
            <person name="Grigg M."/>
            <person name="Lorenzi H."/>
            <person name="Galac M."/>
        </authorList>
    </citation>
    <scope>NUCLEOTIDE SEQUENCE [LARGE SCALE GENOMIC DNA]</scope>
    <source>
        <strain evidence="6 7">EAF2021</strain>
    </source>
</reference>
<comment type="caution">
    <text evidence="6">The sequence shown here is derived from an EMBL/GenBank/DDBJ whole genome shotgun (WGS) entry which is preliminary data.</text>
</comment>
<dbReference type="InterPro" id="IPR011009">
    <property type="entry name" value="Kinase-like_dom_sf"/>
</dbReference>
<evidence type="ECO:0000256" key="2">
    <source>
        <dbReference type="ARBA" id="ARBA00022741"/>
    </source>
</evidence>
<evidence type="ECO:0000313" key="7">
    <source>
        <dbReference type="Proteomes" id="UP001470230"/>
    </source>
</evidence>
<evidence type="ECO:0000256" key="4">
    <source>
        <dbReference type="ARBA" id="ARBA00022840"/>
    </source>
</evidence>
<sequence length="292" mass="32843">MFSPGKQFGGFLIENVIYMNKPKTSVVFKSTLTNGEKVAIKCLSIKHFGKQIRNESKVFREFKSNEKIIKCLDSFRHGRYHCFVLKYAENGDLYNYIKKRDIISESSVKNIIYNVLLALNDLHSKGFCHQDIKIDNILLFGDETTAVLADFGSTEKINDGEKSSSILGSPIYLAPEILTSKLHDKSADMWALGVTLFMLLAGEIPFYGKNAKQLLDDIESRTKRQGGISACPELNNSSKEAKDLISAMLQEDPEKRIKAPEALKSAWFNSLDEFPSKCVESHEEVESIEVAL</sequence>
<keyword evidence="1" id="KW-0808">Transferase</keyword>
<dbReference type="PANTHER" id="PTHR24348:SF22">
    <property type="entry name" value="NON-SPECIFIC SERINE_THREONINE PROTEIN KINASE"/>
    <property type="match status" value="1"/>
</dbReference>
<feature type="domain" description="Protein kinase" evidence="5">
    <location>
        <begin position="13"/>
        <end position="268"/>
    </location>
</feature>
<dbReference type="InterPro" id="IPR045269">
    <property type="entry name" value="Atg1-like"/>
</dbReference>
<dbReference type="Pfam" id="PF00069">
    <property type="entry name" value="Pkinase"/>
    <property type="match status" value="1"/>
</dbReference>
<protein>
    <recommendedName>
        <fullName evidence="5">Protein kinase domain-containing protein</fullName>
    </recommendedName>
</protein>